<gene>
    <name evidence="1" type="ORF">TH63_18410</name>
</gene>
<dbReference type="EMBL" id="CP010777">
    <property type="protein sequence ID" value="AKQ47165.1"/>
    <property type="molecule type" value="Genomic_DNA"/>
</dbReference>
<dbReference type="STRING" id="1379910.TH63_18410"/>
<evidence type="ECO:0000313" key="1">
    <source>
        <dbReference type="EMBL" id="AKQ47165.1"/>
    </source>
</evidence>
<organism evidence="1 2">
    <name type="scientific">Rufibacter radiotolerans</name>
    <dbReference type="NCBI Taxonomy" id="1379910"/>
    <lineage>
        <taxon>Bacteria</taxon>
        <taxon>Pseudomonadati</taxon>
        <taxon>Bacteroidota</taxon>
        <taxon>Cytophagia</taxon>
        <taxon>Cytophagales</taxon>
        <taxon>Hymenobacteraceae</taxon>
        <taxon>Rufibacter</taxon>
    </lineage>
</organism>
<reference evidence="1 2" key="1">
    <citation type="submission" date="2015-01" db="EMBL/GenBank/DDBJ databases">
        <title>Rufibacter sp./DG31D/ whole genome sequencing.</title>
        <authorList>
            <person name="Kim M.K."/>
            <person name="Srinivasan S."/>
            <person name="Lee J.-J."/>
        </authorList>
    </citation>
    <scope>NUCLEOTIDE SEQUENCE [LARGE SCALE GENOMIC DNA]</scope>
    <source>
        <strain evidence="1 2">DG31D</strain>
    </source>
</reference>
<dbReference type="AlphaFoldDB" id="A0A0H4VMP6"/>
<keyword evidence="2" id="KW-1185">Reference proteome</keyword>
<dbReference type="KEGG" id="ruf:TH63_18410"/>
<proteinExistence type="predicted"/>
<dbReference type="PATRIC" id="fig|1379910.4.peg.4014"/>
<evidence type="ECO:0000313" key="2">
    <source>
        <dbReference type="Proteomes" id="UP000036458"/>
    </source>
</evidence>
<protein>
    <submittedName>
        <fullName evidence="1">Uncharacterized protein</fullName>
    </submittedName>
</protein>
<name>A0A0H4VMP6_9BACT</name>
<sequence length="72" mass="8330">MWFVTLSLPVVWQESKKAVFKISATTLLLAAIQAFWDYFQKNGLKTAFSSRLAWHTKKGATRNGWLLLNRKD</sequence>
<accession>A0A0H4VMP6</accession>
<dbReference type="Proteomes" id="UP000036458">
    <property type="component" value="Chromosome"/>
</dbReference>